<protein>
    <submittedName>
        <fullName evidence="1">Uncharacterized protein</fullName>
    </submittedName>
</protein>
<keyword evidence="2" id="KW-1185">Reference proteome</keyword>
<name>A0A842HXW1_9SPHN</name>
<proteinExistence type="predicted"/>
<accession>A0A842HXW1</accession>
<evidence type="ECO:0000313" key="2">
    <source>
        <dbReference type="Proteomes" id="UP000564378"/>
    </source>
</evidence>
<sequence length="252" mass="27312">MLPRTEIMLVAERPTVGGSLQVPVLFSAIPRAYSEMFEPLIVQSWPGFQFQGPRRAQSFDAQVVLLAGEQLHIELLDRIGTDRIRLLSRIVSVGSKSLVLASGETLVAMDVVDARETPGDFAGAQPRDTYSRSVRDISVAAAHGISRPILFRELQRTDAGIMFAQYLPLTPNMIREVIYGPSSQAAPAPTAGHGTVVSAEKSTLDAGDIFLQSGNDRHRAESLDFGSFFGGFLNSLVSTANEMAARQIRIVA</sequence>
<reference evidence="1 2" key="1">
    <citation type="submission" date="2020-08" db="EMBL/GenBank/DDBJ databases">
        <title>Draft genome sequence of Parasphingopyxis sp. GrpM-11.</title>
        <authorList>
            <person name="Oh J."/>
            <person name="Roh D.-H."/>
        </authorList>
    </citation>
    <scope>NUCLEOTIDE SEQUENCE [LARGE SCALE GENOMIC DNA]</scope>
    <source>
        <strain evidence="1 2">GrpM-11</strain>
    </source>
</reference>
<comment type="caution">
    <text evidence="1">The sequence shown here is derived from an EMBL/GenBank/DDBJ whole genome shotgun (WGS) entry which is preliminary data.</text>
</comment>
<dbReference type="EMBL" id="JACJVJ010000001">
    <property type="protein sequence ID" value="MBC2777181.1"/>
    <property type="molecule type" value="Genomic_DNA"/>
</dbReference>
<evidence type="ECO:0000313" key="1">
    <source>
        <dbReference type="EMBL" id="MBC2777181.1"/>
    </source>
</evidence>
<gene>
    <name evidence="1" type="ORF">H6P80_06055</name>
</gene>
<organism evidence="1 2">
    <name type="scientific">Parasphingopyxis marina</name>
    <dbReference type="NCBI Taxonomy" id="2761622"/>
    <lineage>
        <taxon>Bacteria</taxon>
        <taxon>Pseudomonadati</taxon>
        <taxon>Pseudomonadota</taxon>
        <taxon>Alphaproteobacteria</taxon>
        <taxon>Sphingomonadales</taxon>
        <taxon>Sphingomonadaceae</taxon>
        <taxon>Parasphingopyxis</taxon>
    </lineage>
</organism>
<dbReference type="Proteomes" id="UP000564378">
    <property type="component" value="Unassembled WGS sequence"/>
</dbReference>
<dbReference type="RefSeq" id="WP_185800406.1">
    <property type="nucleotide sequence ID" value="NZ_JACJVJ010000001.1"/>
</dbReference>
<dbReference type="AlphaFoldDB" id="A0A842HXW1"/>